<name>A0A2T7FUD6_9RHOB</name>
<dbReference type="InterPro" id="IPR052355">
    <property type="entry name" value="CENP-V-like"/>
</dbReference>
<evidence type="ECO:0000256" key="2">
    <source>
        <dbReference type="ARBA" id="ARBA00022723"/>
    </source>
</evidence>
<dbReference type="Proteomes" id="UP000244817">
    <property type="component" value="Unassembled WGS sequence"/>
</dbReference>
<dbReference type="Gene3D" id="2.170.150.70">
    <property type="match status" value="1"/>
</dbReference>
<evidence type="ECO:0000259" key="4">
    <source>
        <dbReference type="PROSITE" id="PS51891"/>
    </source>
</evidence>
<dbReference type="SUPFAM" id="SSF51316">
    <property type="entry name" value="Mss4-like"/>
    <property type="match status" value="1"/>
</dbReference>
<dbReference type="InterPro" id="IPR011057">
    <property type="entry name" value="Mss4-like_sf"/>
</dbReference>
<evidence type="ECO:0000256" key="3">
    <source>
        <dbReference type="ARBA" id="ARBA00022833"/>
    </source>
</evidence>
<comment type="caution">
    <text evidence="5">The sequence shown here is derived from an EMBL/GenBank/DDBJ whole genome shotgun (WGS) entry which is preliminary data.</text>
</comment>
<dbReference type="GO" id="GO:0046872">
    <property type="term" value="F:metal ion binding"/>
    <property type="evidence" value="ECO:0007669"/>
    <property type="project" value="UniProtKB-KW"/>
</dbReference>
<protein>
    <submittedName>
        <fullName evidence="5">Aldehyde-activating protein</fullName>
    </submittedName>
</protein>
<evidence type="ECO:0000256" key="1">
    <source>
        <dbReference type="ARBA" id="ARBA00005495"/>
    </source>
</evidence>
<sequence length="126" mass="13375">MITLTGACLCGAVTFTHAAPEKLVRCNCAACRRYGALWAHGPLDAIRIRADGPLIRYTRADLDGPEDGGLVFVSCATCGVTTHWEPATPQGDAPYMAVNGALGEPDVQAALPLRHFDGAESWTFTD</sequence>
<dbReference type="RefSeq" id="WP_108641630.1">
    <property type="nucleotide sequence ID" value="NZ_QCYG01000008.1"/>
</dbReference>
<evidence type="ECO:0000313" key="5">
    <source>
        <dbReference type="EMBL" id="PVA05777.1"/>
    </source>
</evidence>
<dbReference type="AlphaFoldDB" id="A0A2T7FUD6"/>
<dbReference type="PANTHER" id="PTHR28620">
    <property type="entry name" value="CENTROMERE PROTEIN V"/>
    <property type="match status" value="1"/>
</dbReference>
<reference evidence="5 6" key="1">
    <citation type="submission" date="2018-04" db="EMBL/GenBank/DDBJ databases">
        <title>Pelagivirga bohaiensis gen. nov., sp. nov., a bacterium isolated from the Bohai Sea.</title>
        <authorList>
            <person name="Ji X."/>
        </authorList>
    </citation>
    <scope>NUCLEOTIDE SEQUENCE [LARGE SCALE GENOMIC DNA]</scope>
    <source>
        <strain evidence="5 6">BH-SD16</strain>
    </source>
</reference>
<keyword evidence="6" id="KW-1185">Reference proteome</keyword>
<dbReference type="OrthoDB" id="9807246at2"/>
<keyword evidence="3" id="KW-0862">Zinc</keyword>
<gene>
    <name evidence="5" type="ORF">DC363_13205</name>
</gene>
<proteinExistence type="inferred from homology"/>
<comment type="similarity">
    <text evidence="1">Belongs to the Gfa family.</text>
</comment>
<dbReference type="Pfam" id="PF04828">
    <property type="entry name" value="GFA"/>
    <property type="match status" value="1"/>
</dbReference>
<dbReference type="EMBL" id="QCYG01000008">
    <property type="protein sequence ID" value="PVA05777.1"/>
    <property type="molecule type" value="Genomic_DNA"/>
</dbReference>
<keyword evidence="2" id="KW-0479">Metal-binding</keyword>
<evidence type="ECO:0000313" key="6">
    <source>
        <dbReference type="Proteomes" id="UP000244817"/>
    </source>
</evidence>
<dbReference type="PROSITE" id="PS51891">
    <property type="entry name" value="CENP_V_GFA"/>
    <property type="match status" value="1"/>
</dbReference>
<dbReference type="InterPro" id="IPR006913">
    <property type="entry name" value="CENP-V/GFA"/>
</dbReference>
<dbReference type="PANTHER" id="PTHR28620:SF1">
    <property type="entry name" value="CENP-V_GFA DOMAIN-CONTAINING PROTEIN"/>
    <property type="match status" value="1"/>
</dbReference>
<accession>A0A2T7FUD6</accession>
<organism evidence="5 6">
    <name type="scientific">Thalassorhabdomicrobium marinisediminis</name>
    <dbReference type="NCBI Taxonomy" id="2170577"/>
    <lineage>
        <taxon>Bacteria</taxon>
        <taxon>Pseudomonadati</taxon>
        <taxon>Pseudomonadota</taxon>
        <taxon>Alphaproteobacteria</taxon>
        <taxon>Rhodobacterales</taxon>
        <taxon>Paracoccaceae</taxon>
        <taxon>Thalassorhabdomicrobium</taxon>
    </lineage>
</organism>
<feature type="domain" description="CENP-V/GFA" evidence="4">
    <location>
        <begin position="4"/>
        <end position="123"/>
    </location>
</feature>
<dbReference type="GO" id="GO:0016846">
    <property type="term" value="F:carbon-sulfur lyase activity"/>
    <property type="evidence" value="ECO:0007669"/>
    <property type="project" value="InterPro"/>
</dbReference>